<dbReference type="GO" id="GO:0045892">
    <property type="term" value="P:negative regulation of DNA-templated transcription"/>
    <property type="evidence" value="ECO:0007669"/>
    <property type="project" value="InterPro"/>
</dbReference>
<sequence>MQKTIADIHILRRKNQCSTYKSPLDSVLTNSKTKAHTTNPMSSLLLSVFHSLRKSKGKDRLSDLRSPFNVHETPLFSSYSAPIASAYVRAHKLDKTEVSLHVEETCRIFENYLVEMIVEEGKMRDLMDVEEFLYCWKNIKCPVFIDLICRFYVEICKDLFSSDSEEGCSILTDG</sequence>
<organism evidence="7 8">
    <name type="scientific">Abrus precatorius</name>
    <name type="common">Indian licorice</name>
    <name type="synonym">Glycine abrus</name>
    <dbReference type="NCBI Taxonomy" id="3816"/>
    <lineage>
        <taxon>Eukaryota</taxon>
        <taxon>Viridiplantae</taxon>
        <taxon>Streptophyta</taxon>
        <taxon>Embryophyta</taxon>
        <taxon>Tracheophyta</taxon>
        <taxon>Spermatophyta</taxon>
        <taxon>Magnoliopsida</taxon>
        <taxon>eudicotyledons</taxon>
        <taxon>Gunneridae</taxon>
        <taxon>Pentapetalae</taxon>
        <taxon>rosids</taxon>
        <taxon>fabids</taxon>
        <taxon>Fabales</taxon>
        <taxon>Fabaceae</taxon>
        <taxon>Papilionoideae</taxon>
        <taxon>50 kb inversion clade</taxon>
        <taxon>NPAAA clade</taxon>
        <taxon>indigoferoid/millettioid clade</taxon>
        <taxon>Abreae</taxon>
        <taxon>Abrus</taxon>
    </lineage>
</organism>
<evidence type="ECO:0000256" key="2">
    <source>
        <dbReference type="ARBA" id="ARBA00022491"/>
    </source>
</evidence>
<reference evidence="8" key="2">
    <citation type="submission" date="2025-08" db="UniProtKB">
        <authorList>
            <consortium name="RefSeq"/>
        </authorList>
    </citation>
    <scope>IDENTIFICATION</scope>
    <source>
        <tissue evidence="8">Young leaves</tissue>
    </source>
</reference>
<dbReference type="PANTHER" id="PTHR34042:SF1">
    <property type="entry name" value="TRANSCRIPTION REPRESSOR OFP17"/>
    <property type="match status" value="1"/>
</dbReference>
<reference evidence="7" key="1">
    <citation type="journal article" date="2019" name="Toxins">
        <title>Detection of Abrin-Like and Prepropulchellin-Like Toxin Genes and Transcripts Using Whole Genome Sequencing and Full-Length Transcript Sequencing of Abrus precatorius.</title>
        <authorList>
            <person name="Hovde B.T."/>
            <person name="Daligault H.E."/>
            <person name="Hanschen E.R."/>
            <person name="Kunde Y.A."/>
            <person name="Johnson M.B."/>
            <person name="Starkenburg S.R."/>
            <person name="Johnson S.L."/>
        </authorList>
    </citation>
    <scope>NUCLEOTIDE SEQUENCE [LARGE SCALE GENOMIC DNA]</scope>
</reference>
<dbReference type="InterPro" id="IPR044686">
    <property type="entry name" value="OFP17"/>
</dbReference>
<keyword evidence="7" id="KW-1185">Reference proteome</keyword>
<gene>
    <name evidence="8" type="primary">LOC113851220</name>
</gene>
<accession>A0A8B8K381</accession>
<dbReference type="AlphaFoldDB" id="A0A8B8K381"/>
<comment type="subcellular location">
    <subcellularLocation>
        <location evidence="1">Nucleus</location>
    </subcellularLocation>
</comment>
<dbReference type="KEGG" id="aprc:113851220"/>
<dbReference type="PANTHER" id="PTHR34042">
    <property type="entry name" value="TRANSCRIPTION REPRESSOR OFP17"/>
    <property type="match status" value="1"/>
</dbReference>
<evidence type="ECO:0000256" key="3">
    <source>
        <dbReference type="ARBA" id="ARBA00023015"/>
    </source>
</evidence>
<name>A0A8B8K381_ABRPR</name>
<dbReference type="GO" id="GO:0005634">
    <property type="term" value="C:nucleus"/>
    <property type="evidence" value="ECO:0007669"/>
    <property type="project" value="UniProtKB-SubCell"/>
</dbReference>
<evidence type="ECO:0000256" key="4">
    <source>
        <dbReference type="ARBA" id="ARBA00023163"/>
    </source>
</evidence>
<dbReference type="Proteomes" id="UP000694853">
    <property type="component" value="Unplaced"/>
</dbReference>
<evidence type="ECO:0000256" key="5">
    <source>
        <dbReference type="ARBA" id="ARBA00023242"/>
    </source>
</evidence>
<proteinExistence type="predicted"/>
<feature type="domain" description="OVATE" evidence="6">
    <location>
        <begin position="98"/>
        <end position="158"/>
    </location>
</feature>
<keyword evidence="2" id="KW-0678">Repressor</keyword>
<evidence type="ECO:0000256" key="1">
    <source>
        <dbReference type="ARBA" id="ARBA00004123"/>
    </source>
</evidence>
<evidence type="ECO:0000313" key="8">
    <source>
        <dbReference type="RefSeq" id="XP_027337493.1"/>
    </source>
</evidence>
<keyword evidence="5" id="KW-0539">Nucleus</keyword>
<dbReference type="InterPro" id="IPR006458">
    <property type="entry name" value="Ovate_C"/>
</dbReference>
<evidence type="ECO:0000313" key="7">
    <source>
        <dbReference type="Proteomes" id="UP000694853"/>
    </source>
</evidence>
<dbReference type="PROSITE" id="PS51754">
    <property type="entry name" value="OVATE"/>
    <property type="match status" value="1"/>
</dbReference>
<protein>
    <submittedName>
        <fullName evidence="8">Uncharacterized protein LOC113851220</fullName>
    </submittedName>
</protein>
<keyword evidence="4" id="KW-0804">Transcription</keyword>
<dbReference type="RefSeq" id="XP_027337493.1">
    <property type="nucleotide sequence ID" value="XM_027481692.1"/>
</dbReference>
<keyword evidence="3" id="KW-0805">Transcription regulation</keyword>
<dbReference type="GeneID" id="113851220"/>
<evidence type="ECO:0000259" key="6">
    <source>
        <dbReference type="PROSITE" id="PS51754"/>
    </source>
</evidence>
<dbReference type="OrthoDB" id="1871608at2759"/>